<protein>
    <submittedName>
        <fullName evidence="1">Uncharacterized protein</fullName>
    </submittedName>
</protein>
<name>A0A0A8XQT7_ARUDO</name>
<sequence>MMIFRRLRLGLHPSCLWL</sequence>
<accession>A0A0A8XQT7</accession>
<proteinExistence type="predicted"/>
<reference evidence="1" key="1">
    <citation type="submission" date="2014-09" db="EMBL/GenBank/DDBJ databases">
        <authorList>
            <person name="Magalhaes I.L.F."/>
            <person name="Oliveira U."/>
            <person name="Santos F.R."/>
            <person name="Vidigal T.H.D.A."/>
            <person name="Brescovit A.D."/>
            <person name="Santos A.J."/>
        </authorList>
    </citation>
    <scope>NUCLEOTIDE SEQUENCE</scope>
    <source>
        <tissue evidence="1">Shoot tissue taken approximately 20 cm above the soil surface</tissue>
    </source>
</reference>
<organism evidence="1">
    <name type="scientific">Arundo donax</name>
    <name type="common">Giant reed</name>
    <name type="synonym">Donax arundinaceus</name>
    <dbReference type="NCBI Taxonomy" id="35708"/>
    <lineage>
        <taxon>Eukaryota</taxon>
        <taxon>Viridiplantae</taxon>
        <taxon>Streptophyta</taxon>
        <taxon>Embryophyta</taxon>
        <taxon>Tracheophyta</taxon>
        <taxon>Spermatophyta</taxon>
        <taxon>Magnoliopsida</taxon>
        <taxon>Liliopsida</taxon>
        <taxon>Poales</taxon>
        <taxon>Poaceae</taxon>
        <taxon>PACMAD clade</taxon>
        <taxon>Arundinoideae</taxon>
        <taxon>Arundineae</taxon>
        <taxon>Arundo</taxon>
    </lineage>
</organism>
<dbReference type="AlphaFoldDB" id="A0A0A8XQT7"/>
<reference evidence="1" key="2">
    <citation type="journal article" date="2015" name="Data Brief">
        <title>Shoot transcriptome of the giant reed, Arundo donax.</title>
        <authorList>
            <person name="Barrero R.A."/>
            <person name="Guerrero F.D."/>
            <person name="Moolhuijzen P."/>
            <person name="Goolsby J.A."/>
            <person name="Tidwell J."/>
            <person name="Bellgard S.E."/>
            <person name="Bellgard M.I."/>
        </authorList>
    </citation>
    <scope>NUCLEOTIDE SEQUENCE</scope>
    <source>
        <tissue evidence="1">Shoot tissue taken approximately 20 cm above the soil surface</tissue>
    </source>
</reference>
<dbReference type="EMBL" id="GBRH01282885">
    <property type="protein sequence ID" value="JAD15010.1"/>
    <property type="molecule type" value="Transcribed_RNA"/>
</dbReference>
<evidence type="ECO:0000313" key="1">
    <source>
        <dbReference type="EMBL" id="JAD15010.1"/>
    </source>
</evidence>